<accession>A0A7S0Z8C0</accession>
<feature type="compositionally biased region" description="Polar residues" evidence="1">
    <location>
        <begin position="118"/>
        <end position="128"/>
    </location>
</feature>
<dbReference type="AlphaFoldDB" id="A0A7S0Z8C0"/>
<organism evidence="2">
    <name type="scientific">Ostreococcus mediterraneus</name>
    <dbReference type="NCBI Taxonomy" id="1486918"/>
    <lineage>
        <taxon>Eukaryota</taxon>
        <taxon>Viridiplantae</taxon>
        <taxon>Chlorophyta</taxon>
        <taxon>Mamiellophyceae</taxon>
        <taxon>Mamiellales</taxon>
        <taxon>Bathycoccaceae</taxon>
        <taxon>Ostreococcus</taxon>
    </lineage>
</organism>
<sequence>MDFFSMPAPMHVASVPTQPPPPQQFAPQQQLQQPSPRSTNPFGDNPFGQPMARNLSKEALADLYSQAPPSPTGARGMAAMAPPAHYSQAPYSSALAPTRVVGQAPPMGMQMPGMHYSQQPQGYGNVNQLHMPGTYQQQQQQQFANQVPYAPPSTNPYAPQYGQPSPKRTEPSNAPNSLI</sequence>
<gene>
    <name evidence="2" type="ORF">OMED0930_LOCUS4969</name>
</gene>
<name>A0A7S0Z8C0_9CHLO</name>
<reference evidence="2" key="1">
    <citation type="submission" date="2021-01" db="EMBL/GenBank/DDBJ databases">
        <authorList>
            <person name="Corre E."/>
            <person name="Pelletier E."/>
            <person name="Niang G."/>
            <person name="Scheremetjew M."/>
            <person name="Finn R."/>
            <person name="Kale V."/>
            <person name="Holt S."/>
            <person name="Cochrane G."/>
            <person name="Meng A."/>
            <person name="Brown T."/>
            <person name="Cohen L."/>
        </authorList>
    </citation>
    <scope>NUCLEOTIDE SEQUENCE</scope>
    <source>
        <strain evidence="2">Clade-D-RCC1621</strain>
    </source>
</reference>
<feature type="region of interest" description="Disordered" evidence="1">
    <location>
        <begin position="1"/>
        <end position="81"/>
    </location>
</feature>
<feature type="region of interest" description="Disordered" evidence="1">
    <location>
        <begin position="118"/>
        <end position="179"/>
    </location>
</feature>
<evidence type="ECO:0000256" key="1">
    <source>
        <dbReference type="SAM" id="MobiDB-lite"/>
    </source>
</evidence>
<proteinExistence type="predicted"/>
<feature type="compositionally biased region" description="Low complexity" evidence="1">
    <location>
        <begin position="25"/>
        <end position="36"/>
    </location>
</feature>
<protein>
    <submittedName>
        <fullName evidence="2">Uncharacterized protein</fullName>
    </submittedName>
</protein>
<evidence type="ECO:0000313" key="2">
    <source>
        <dbReference type="EMBL" id="CAD8813852.1"/>
    </source>
</evidence>
<dbReference type="EMBL" id="HBFO01007106">
    <property type="protein sequence ID" value="CAD8813852.1"/>
    <property type="molecule type" value="Transcribed_RNA"/>
</dbReference>